<feature type="region of interest" description="Disordered" evidence="1">
    <location>
        <begin position="317"/>
        <end position="336"/>
    </location>
</feature>
<sequence length="592" mass="67085">MNDSLVRAITNASRLEAEHDNGNIAKTQTKATSNEPSSQGTSSGDGPRGQDTIEDTSAHTSVITSSVDKALDKEDTTKQRRIDEIDVDEDIALVSTHEDVTHDDEGINNVGEEEVVKLVTTAKMIIDTVVDDAQVTTAIANVPISATETIVTIALTITTESTKINIEKVLDLDDELKRTKTAQQTRIDGLDRRVKKLTKKYRSRTHKHKRLYKVGLTARVISSSDDEALDKEDTSKQGRIDEINTYEYIALISTHDDVIVQDEGIEDVCEEEVVEVVTHAKMLIDTIVDVAQVTTAIADILVSKRKGVMIQEPEEIKTTKTASSQQPQVHDKGKRKAKLIEEPETPKKRKHQIRVDEEFAKKLQAKLDEENRIAIEKAKQIKEKRRKFFAAKRAEEKRNKPATKAQQRSLMCTYLKNIDGWKLKALKNKSFAEIQELFDKAMKWINNFIDFRTKLLEESTKKDESETVQESSSKREGDELEQERSKKQKVEDVKESEELNKCLKIIPDDGDDVTIDATTLSIKTPIRVRDKLEQERSKKQKVDDDKEFEELKKCLEIIPDDGDDVTIDATSLSVKTPIVDYKIYKEGKKNYF</sequence>
<feature type="compositionally biased region" description="Basic and acidic residues" evidence="1">
    <location>
        <begin position="472"/>
        <end position="492"/>
    </location>
</feature>
<proteinExistence type="predicted"/>
<feature type="region of interest" description="Disordered" evidence="1">
    <location>
        <begin position="1"/>
        <end position="76"/>
    </location>
</feature>
<evidence type="ECO:0000256" key="1">
    <source>
        <dbReference type="SAM" id="MobiDB-lite"/>
    </source>
</evidence>
<reference evidence="2" key="1">
    <citation type="journal article" date="2019" name="Sci. Rep.">
        <title>Draft genome of Tanacetum cinerariifolium, the natural source of mosquito coil.</title>
        <authorList>
            <person name="Yamashiro T."/>
            <person name="Shiraishi A."/>
            <person name="Satake H."/>
            <person name="Nakayama K."/>
        </authorList>
    </citation>
    <scope>NUCLEOTIDE SEQUENCE</scope>
</reference>
<feature type="compositionally biased region" description="Polar residues" evidence="1">
    <location>
        <begin position="24"/>
        <end position="44"/>
    </location>
</feature>
<gene>
    <name evidence="2" type="ORF">Tci_017555</name>
</gene>
<evidence type="ECO:0000313" key="2">
    <source>
        <dbReference type="EMBL" id="GEU45577.1"/>
    </source>
</evidence>
<feature type="compositionally biased region" description="Polar residues" evidence="1">
    <location>
        <begin position="319"/>
        <end position="328"/>
    </location>
</feature>
<name>A0A6L2KA15_TANCI</name>
<accession>A0A6L2KA15</accession>
<dbReference type="EMBL" id="BKCJ010002004">
    <property type="protein sequence ID" value="GEU45577.1"/>
    <property type="molecule type" value="Genomic_DNA"/>
</dbReference>
<feature type="region of interest" description="Disordered" evidence="1">
    <location>
        <begin position="460"/>
        <end position="492"/>
    </location>
</feature>
<protein>
    <submittedName>
        <fullName evidence="2">Uncharacterized protein</fullName>
    </submittedName>
</protein>
<comment type="caution">
    <text evidence="2">The sequence shown here is derived from an EMBL/GenBank/DDBJ whole genome shotgun (WGS) entry which is preliminary data.</text>
</comment>
<dbReference type="AlphaFoldDB" id="A0A6L2KA15"/>
<organism evidence="2">
    <name type="scientific">Tanacetum cinerariifolium</name>
    <name type="common">Dalmatian daisy</name>
    <name type="synonym">Chrysanthemum cinerariifolium</name>
    <dbReference type="NCBI Taxonomy" id="118510"/>
    <lineage>
        <taxon>Eukaryota</taxon>
        <taxon>Viridiplantae</taxon>
        <taxon>Streptophyta</taxon>
        <taxon>Embryophyta</taxon>
        <taxon>Tracheophyta</taxon>
        <taxon>Spermatophyta</taxon>
        <taxon>Magnoliopsida</taxon>
        <taxon>eudicotyledons</taxon>
        <taxon>Gunneridae</taxon>
        <taxon>Pentapetalae</taxon>
        <taxon>asterids</taxon>
        <taxon>campanulids</taxon>
        <taxon>Asterales</taxon>
        <taxon>Asteraceae</taxon>
        <taxon>Asteroideae</taxon>
        <taxon>Anthemideae</taxon>
        <taxon>Anthemidinae</taxon>
        <taxon>Tanacetum</taxon>
    </lineage>
</organism>
<feature type="compositionally biased region" description="Polar residues" evidence="1">
    <location>
        <begin position="58"/>
        <end position="67"/>
    </location>
</feature>